<dbReference type="HOGENOM" id="CLU_526553_0_0_10"/>
<dbReference type="InterPro" id="IPR039425">
    <property type="entry name" value="RNA_pol_sigma-70-like"/>
</dbReference>
<dbReference type="Gene3D" id="1.10.10.10">
    <property type="entry name" value="Winged helix-like DNA-binding domain superfamily/Winged helix DNA-binding domain"/>
    <property type="match status" value="1"/>
</dbReference>
<organism evidence="8 9">
    <name type="scientific">Ignavibacterium album (strain DSM 19864 / JCM 16511 / NBRC 101810 / Mat9-16)</name>
    <dbReference type="NCBI Taxonomy" id="945713"/>
    <lineage>
        <taxon>Bacteria</taxon>
        <taxon>Pseudomonadati</taxon>
        <taxon>Ignavibacteriota</taxon>
        <taxon>Ignavibacteria</taxon>
        <taxon>Ignavibacteriales</taxon>
        <taxon>Ignavibacteriaceae</taxon>
        <taxon>Ignavibacterium</taxon>
    </lineage>
</organism>
<evidence type="ECO:0000256" key="3">
    <source>
        <dbReference type="ARBA" id="ARBA00023082"/>
    </source>
</evidence>
<dbReference type="eggNOG" id="COG1595">
    <property type="taxonomic scope" value="Bacteria"/>
</dbReference>
<keyword evidence="6" id="KW-1133">Transmembrane helix</keyword>
<sequence>MIPDNKFIRSLLQNAQRGNFTALEQLFRMNIGKVYAIVLRMTANKSFASKITVDTFLEAWKKLKVIREDSPFTGWLIAIAVYKTLEVFRNNKEEFAKKPDLTDIESKDSFENDILSLPHLERLIFVLNKVERYSIDEIADMILMKKEDVEFHLNLAVEKLHDKYPLYKFDNSFQERISKLPIEIQPDKSVTDEIFNFIYEERMKIAEKENAEKPKAEEPEPPKKEIKKKEPKEPKESKKKIQMPEVTINFNTSNVKKYIFTGLGVLVIAALVLFWLNRAKGWTVSSLGGNVLIDNVTVNKEGEMKLNSTLLTDENSNAKIIIPHTGVIEAEPNTSISRTRKDFELKVSKGKIIKKAESQENKLTIQTDIADFNEELSSDFELTINEERNSLFVFKGTVKVVVKGFESVVPENFACDIRKGKFAVPYNPNSDKQIINLIKEYSGPADPNMVVIVSLATKSDALSLWHILQLSSEGNRPIVFKKLNELVPPPDSVTKEGIQKLNRDMLDQWLVKIISEI</sequence>
<dbReference type="GO" id="GO:0016987">
    <property type="term" value="F:sigma factor activity"/>
    <property type="evidence" value="ECO:0007669"/>
    <property type="project" value="UniProtKB-KW"/>
</dbReference>
<evidence type="ECO:0000256" key="4">
    <source>
        <dbReference type="ARBA" id="ARBA00023163"/>
    </source>
</evidence>
<dbReference type="PANTHER" id="PTHR43133">
    <property type="entry name" value="RNA POLYMERASE ECF-TYPE SIGMA FACTO"/>
    <property type="match status" value="1"/>
</dbReference>
<dbReference type="AlphaFoldDB" id="I0ANX9"/>
<protein>
    <submittedName>
        <fullName evidence="8">DNA-directed RNA polymerase specialized sigma subunit</fullName>
    </submittedName>
</protein>
<dbReference type="InterPro" id="IPR036388">
    <property type="entry name" value="WH-like_DNA-bd_sf"/>
</dbReference>
<dbReference type="Gene3D" id="1.10.1740.10">
    <property type="match status" value="1"/>
</dbReference>
<reference evidence="8 9" key="1">
    <citation type="journal article" date="2012" name="Front. Microbiol.">
        <title>Complete genome of Ignavibacterium album, a metabolically versatile, flagellated, facultative anaerobe from the phylum Chlorobi.</title>
        <authorList>
            <person name="Liu Z."/>
            <person name="Frigaard N.-U."/>
            <person name="Vogl K."/>
            <person name="Iino T."/>
            <person name="Ohkuma M."/>
            <person name="Overmann J."/>
            <person name="Bryant D.A."/>
        </authorList>
    </citation>
    <scope>NUCLEOTIDE SEQUENCE [LARGE SCALE GENOMIC DNA]</scope>
    <source>
        <strain evidence="9">DSM 19864 / JCM 16511 / NBRC 101810 / Mat9-16</strain>
    </source>
</reference>
<keyword evidence="8" id="KW-0240">DNA-directed RNA polymerase</keyword>
<comment type="similarity">
    <text evidence="1">Belongs to the sigma-70 factor family. ECF subfamily.</text>
</comment>
<keyword evidence="6" id="KW-0472">Membrane</keyword>
<feature type="compositionally biased region" description="Basic and acidic residues" evidence="5">
    <location>
        <begin position="209"/>
        <end position="236"/>
    </location>
</feature>
<dbReference type="KEGG" id="ial:IALB_2983"/>
<evidence type="ECO:0000259" key="7">
    <source>
        <dbReference type="Pfam" id="PF04542"/>
    </source>
</evidence>
<evidence type="ECO:0000313" key="8">
    <source>
        <dbReference type="EMBL" id="AFH50686.1"/>
    </source>
</evidence>
<dbReference type="RefSeq" id="WP_014561824.1">
    <property type="nucleotide sequence ID" value="NC_017464.1"/>
</dbReference>
<dbReference type="Pfam" id="PF04542">
    <property type="entry name" value="Sigma70_r2"/>
    <property type="match status" value="1"/>
</dbReference>
<dbReference type="EMBL" id="CP003418">
    <property type="protein sequence ID" value="AFH50686.1"/>
    <property type="molecule type" value="Genomic_DNA"/>
</dbReference>
<dbReference type="Proteomes" id="UP000007394">
    <property type="component" value="Chromosome"/>
</dbReference>
<dbReference type="InterPro" id="IPR013325">
    <property type="entry name" value="RNA_pol_sigma_r2"/>
</dbReference>
<dbReference type="PANTHER" id="PTHR43133:SF46">
    <property type="entry name" value="RNA POLYMERASE SIGMA-70 FACTOR ECF SUBFAMILY"/>
    <property type="match status" value="1"/>
</dbReference>
<dbReference type="OrthoDB" id="941544at2"/>
<feature type="transmembrane region" description="Helical" evidence="6">
    <location>
        <begin position="258"/>
        <end position="276"/>
    </location>
</feature>
<feature type="region of interest" description="Disordered" evidence="5">
    <location>
        <begin position="209"/>
        <end position="240"/>
    </location>
</feature>
<dbReference type="SUPFAM" id="SSF88659">
    <property type="entry name" value="Sigma3 and sigma4 domains of RNA polymerase sigma factors"/>
    <property type="match status" value="1"/>
</dbReference>
<keyword evidence="2" id="KW-0805">Transcription regulation</keyword>
<dbReference type="GO" id="GO:0000428">
    <property type="term" value="C:DNA-directed RNA polymerase complex"/>
    <property type="evidence" value="ECO:0007669"/>
    <property type="project" value="UniProtKB-KW"/>
</dbReference>
<name>I0ANX9_IGNAJ</name>
<evidence type="ECO:0000256" key="1">
    <source>
        <dbReference type="ARBA" id="ARBA00010641"/>
    </source>
</evidence>
<dbReference type="InterPro" id="IPR007627">
    <property type="entry name" value="RNA_pol_sigma70_r2"/>
</dbReference>
<evidence type="ECO:0000256" key="5">
    <source>
        <dbReference type="SAM" id="MobiDB-lite"/>
    </source>
</evidence>
<dbReference type="GO" id="GO:0006352">
    <property type="term" value="P:DNA-templated transcription initiation"/>
    <property type="evidence" value="ECO:0007669"/>
    <property type="project" value="InterPro"/>
</dbReference>
<keyword evidence="6" id="KW-0812">Transmembrane</keyword>
<keyword evidence="3" id="KW-0731">Sigma factor</keyword>
<accession>I0ANX9</accession>
<dbReference type="SUPFAM" id="SSF88946">
    <property type="entry name" value="Sigma2 domain of RNA polymerase sigma factors"/>
    <property type="match status" value="1"/>
</dbReference>
<proteinExistence type="inferred from homology"/>
<keyword evidence="4" id="KW-0804">Transcription</keyword>
<gene>
    <name evidence="8" type="ordered locus">IALB_2983</name>
</gene>
<evidence type="ECO:0000313" key="9">
    <source>
        <dbReference type="Proteomes" id="UP000007394"/>
    </source>
</evidence>
<feature type="domain" description="RNA polymerase sigma-70 region 2" evidence="7">
    <location>
        <begin position="26"/>
        <end position="92"/>
    </location>
</feature>
<evidence type="ECO:0000256" key="2">
    <source>
        <dbReference type="ARBA" id="ARBA00023015"/>
    </source>
</evidence>
<evidence type="ECO:0000256" key="6">
    <source>
        <dbReference type="SAM" id="Phobius"/>
    </source>
</evidence>
<dbReference type="STRING" id="945713.IALB_2983"/>
<keyword evidence="9" id="KW-1185">Reference proteome</keyword>
<dbReference type="InterPro" id="IPR013324">
    <property type="entry name" value="RNA_pol_sigma_r3/r4-like"/>
</dbReference>